<accession>A0A7W9MRE5</accession>
<dbReference type="EMBL" id="JACHMY010000001">
    <property type="protein sequence ID" value="MBB5833459.1"/>
    <property type="molecule type" value="Genomic_DNA"/>
</dbReference>
<dbReference type="AlphaFoldDB" id="A0A7W9MRE5"/>
<evidence type="ECO:0000313" key="2">
    <source>
        <dbReference type="Proteomes" id="UP000549971"/>
    </source>
</evidence>
<gene>
    <name evidence="1" type="ORF">HDA39_000193</name>
</gene>
<protein>
    <submittedName>
        <fullName evidence="1">Uncharacterized protein</fullName>
    </submittedName>
</protein>
<proteinExistence type="predicted"/>
<organism evidence="1 2">
    <name type="scientific">Kribbella italica</name>
    <dbReference type="NCBI Taxonomy" id="1540520"/>
    <lineage>
        <taxon>Bacteria</taxon>
        <taxon>Bacillati</taxon>
        <taxon>Actinomycetota</taxon>
        <taxon>Actinomycetes</taxon>
        <taxon>Propionibacteriales</taxon>
        <taxon>Kribbellaceae</taxon>
        <taxon>Kribbella</taxon>
    </lineage>
</organism>
<reference evidence="1 2" key="1">
    <citation type="submission" date="2020-08" db="EMBL/GenBank/DDBJ databases">
        <title>Sequencing the genomes of 1000 actinobacteria strains.</title>
        <authorList>
            <person name="Klenk H.-P."/>
        </authorList>
    </citation>
    <scope>NUCLEOTIDE SEQUENCE [LARGE SCALE GENOMIC DNA]</scope>
    <source>
        <strain evidence="1 2">DSM 28967</strain>
    </source>
</reference>
<sequence length="71" mass="8121">MSTPAEVETDPIRIYAAEMVRKYGQHNPEWDLIAECWEGEEDLTGEELDRAFSLILRAEVVITLPSVEDEL</sequence>
<dbReference type="Proteomes" id="UP000549971">
    <property type="component" value="Unassembled WGS sequence"/>
</dbReference>
<comment type="caution">
    <text evidence="1">The sequence shown here is derived from an EMBL/GenBank/DDBJ whole genome shotgun (WGS) entry which is preliminary data.</text>
</comment>
<name>A0A7W9MRE5_9ACTN</name>
<evidence type="ECO:0000313" key="1">
    <source>
        <dbReference type="EMBL" id="MBB5833459.1"/>
    </source>
</evidence>
<dbReference type="RefSeq" id="WP_184793345.1">
    <property type="nucleotide sequence ID" value="NZ_JACHMY010000001.1"/>
</dbReference>
<keyword evidence="2" id="KW-1185">Reference proteome</keyword>